<dbReference type="GO" id="GO:0006402">
    <property type="term" value="P:mRNA catabolic process"/>
    <property type="evidence" value="ECO:0007669"/>
    <property type="project" value="InterPro"/>
</dbReference>
<protein>
    <recommendedName>
        <fullName evidence="2">CCR4-NOT transcription complex subunit 9</fullName>
    </recommendedName>
    <alternativeName>
        <fullName evidence="3">Cell differentiation protein RQCD1 homolog</fullName>
    </alternativeName>
</protein>
<evidence type="ECO:0000313" key="5">
    <source>
        <dbReference type="Ensembl" id="ENSENLP00000018036.1"/>
    </source>
</evidence>
<reference evidence="5" key="2">
    <citation type="submission" date="2025-09" db="UniProtKB">
        <authorList>
            <consortium name="Ensembl"/>
        </authorList>
    </citation>
    <scope>IDENTIFICATION</scope>
</reference>
<keyword evidence="4" id="KW-0812">Transmembrane</keyword>
<dbReference type="InterPro" id="IPR011989">
    <property type="entry name" value="ARM-like"/>
</dbReference>
<evidence type="ECO:0000313" key="6">
    <source>
        <dbReference type="Proteomes" id="UP000472264"/>
    </source>
</evidence>
<sequence>MLPIHSVESLAQVDRVKISQWINQLSSPKSREKRKALLELSKKRESVPELAPMLWPSCGPVAALLYVIIIMRVSLRR</sequence>
<dbReference type="Ensembl" id="ENSENLT00000018723.1">
    <property type="protein sequence ID" value="ENSENLP00000018036.1"/>
    <property type="gene ID" value="ENSENLG00000008295.1"/>
</dbReference>
<dbReference type="Gene3D" id="1.25.10.10">
    <property type="entry name" value="Leucine-rich Repeat Variant"/>
    <property type="match status" value="1"/>
</dbReference>
<dbReference type="PANTHER" id="PTHR12262">
    <property type="entry name" value="CCR4-NOT TRANSCRIPTION COMPLEX SUBUNIT 9"/>
    <property type="match status" value="1"/>
</dbReference>
<proteinExistence type="predicted"/>
<comment type="subcellular location">
    <subcellularLocation>
        <location evidence="1">Cytoplasm</location>
        <location evidence="1">P-body</location>
    </subcellularLocation>
</comment>
<keyword evidence="4" id="KW-0472">Membrane</keyword>
<dbReference type="GO" id="GO:0000932">
    <property type="term" value="C:P-body"/>
    <property type="evidence" value="ECO:0007669"/>
    <property type="project" value="UniProtKB-SubCell"/>
</dbReference>
<reference evidence="5" key="1">
    <citation type="submission" date="2025-08" db="UniProtKB">
        <authorList>
            <consortium name="Ensembl"/>
        </authorList>
    </citation>
    <scope>IDENTIFICATION</scope>
</reference>
<evidence type="ECO:0000256" key="3">
    <source>
        <dbReference type="ARBA" id="ARBA00030283"/>
    </source>
</evidence>
<dbReference type="InterPro" id="IPR007216">
    <property type="entry name" value="CNOT9"/>
</dbReference>
<dbReference type="Proteomes" id="UP000472264">
    <property type="component" value="Unassembled WGS sequence"/>
</dbReference>
<feature type="transmembrane region" description="Helical" evidence="4">
    <location>
        <begin position="53"/>
        <end position="75"/>
    </location>
</feature>
<accession>A0A665UFN2</accession>
<dbReference type="GO" id="GO:0030014">
    <property type="term" value="C:CCR4-NOT complex"/>
    <property type="evidence" value="ECO:0007669"/>
    <property type="project" value="InterPro"/>
</dbReference>
<keyword evidence="6" id="KW-1185">Reference proteome</keyword>
<keyword evidence="4" id="KW-1133">Transmembrane helix</keyword>
<evidence type="ECO:0000256" key="1">
    <source>
        <dbReference type="ARBA" id="ARBA00004201"/>
    </source>
</evidence>
<evidence type="ECO:0000256" key="2">
    <source>
        <dbReference type="ARBA" id="ARBA00014171"/>
    </source>
</evidence>
<dbReference type="AlphaFoldDB" id="A0A665UFN2"/>
<organism evidence="5 6">
    <name type="scientific">Echeneis naucrates</name>
    <name type="common">Live sharksucker</name>
    <dbReference type="NCBI Taxonomy" id="173247"/>
    <lineage>
        <taxon>Eukaryota</taxon>
        <taxon>Metazoa</taxon>
        <taxon>Chordata</taxon>
        <taxon>Craniata</taxon>
        <taxon>Vertebrata</taxon>
        <taxon>Euteleostomi</taxon>
        <taxon>Actinopterygii</taxon>
        <taxon>Neopterygii</taxon>
        <taxon>Teleostei</taxon>
        <taxon>Neoteleostei</taxon>
        <taxon>Acanthomorphata</taxon>
        <taxon>Carangaria</taxon>
        <taxon>Carangiformes</taxon>
        <taxon>Echeneidae</taxon>
        <taxon>Echeneis</taxon>
    </lineage>
</organism>
<name>A0A665UFN2_ECHNA</name>
<evidence type="ECO:0000256" key="4">
    <source>
        <dbReference type="SAM" id="Phobius"/>
    </source>
</evidence>
<dbReference type="InParanoid" id="A0A665UFN2"/>